<gene>
    <name evidence="2" type="ORF">SAMN04488096_101107</name>
</gene>
<name>A0A1M6A6S4_9FLAO</name>
<evidence type="ECO:0000313" key="2">
    <source>
        <dbReference type="EMBL" id="SHI32145.1"/>
    </source>
</evidence>
<keyword evidence="1" id="KW-0812">Transmembrane</keyword>
<evidence type="ECO:0000313" key="3">
    <source>
        <dbReference type="Proteomes" id="UP000184225"/>
    </source>
</evidence>
<feature type="transmembrane region" description="Helical" evidence="1">
    <location>
        <begin position="7"/>
        <end position="25"/>
    </location>
</feature>
<keyword evidence="1" id="KW-0472">Membrane</keyword>
<keyword evidence="1" id="KW-1133">Transmembrane helix</keyword>
<protein>
    <submittedName>
        <fullName evidence="2">Uncharacterized protein</fullName>
    </submittedName>
</protein>
<dbReference type="Proteomes" id="UP000184225">
    <property type="component" value="Unassembled WGS sequence"/>
</dbReference>
<dbReference type="EMBL" id="FQYY01000001">
    <property type="protein sequence ID" value="SHI32145.1"/>
    <property type="molecule type" value="Genomic_DNA"/>
</dbReference>
<keyword evidence="3" id="KW-1185">Reference proteome</keyword>
<accession>A0A1M6A6S4</accession>
<dbReference type="STRING" id="579105.SAMN04488096_101107"/>
<dbReference type="AlphaFoldDB" id="A0A1M6A6S4"/>
<dbReference type="RefSeq" id="WP_143159111.1">
    <property type="nucleotide sequence ID" value="NZ_FQYY01000001.1"/>
</dbReference>
<feature type="transmembrane region" description="Helical" evidence="1">
    <location>
        <begin position="65"/>
        <end position="84"/>
    </location>
</feature>
<organism evidence="2 3">
    <name type="scientific">Mesonia phycicola</name>
    <dbReference type="NCBI Taxonomy" id="579105"/>
    <lineage>
        <taxon>Bacteria</taxon>
        <taxon>Pseudomonadati</taxon>
        <taxon>Bacteroidota</taxon>
        <taxon>Flavobacteriia</taxon>
        <taxon>Flavobacteriales</taxon>
        <taxon>Flavobacteriaceae</taxon>
        <taxon>Mesonia</taxon>
    </lineage>
</organism>
<sequence length="104" mass="11976">MKKVKNIFLISSIINLMVVLILPSVHCFSHDLQEHSKKNIHTDLLKPIDCKICNFHLYKTPEVDFTFFKIVIYTSFFFAGFALLSTTTDNLNLLSFQLRAPPSL</sequence>
<reference evidence="2 3" key="1">
    <citation type="submission" date="2016-11" db="EMBL/GenBank/DDBJ databases">
        <authorList>
            <person name="Jaros S."/>
            <person name="Januszkiewicz K."/>
            <person name="Wedrychowicz H."/>
        </authorList>
    </citation>
    <scope>NUCLEOTIDE SEQUENCE [LARGE SCALE GENOMIC DNA]</scope>
    <source>
        <strain evidence="2 3">DSM 21425</strain>
    </source>
</reference>
<evidence type="ECO:0000256" key="1">
    <source>
        <dbReference type="SAM" id="Phobius"/>
    </source>
</evidence>
<proteinExistence type="predicted"/>